<evidence type="ECO:0000313" key="8">
    <source>
        <dbReference type="Proteomes" id="UP001500063"/>
    </source>
</evidence>
<gene>
    <name evidence="7" type="ORF">GCM10010319_26930</name>
</gene>
<dbReference type="CDD" id="cd05466">
    <property type="entry name" value="PBP2_LTTR_substrate"/>
    <property type="match status" value="1"/>
</dbReference>
<organism evidence="7 8">
    <name type="scientific">Streptomyces blastmyceticus</name>
    <dbReference type="NCBI Taxonomy" id="68180"/>
    <lineage>
        <taxon>Bacteria</taxon>
        <taxon>Bacillati</taxon>
        <taxon>Actinomycetota</taxon>
        <taxon>Actinomycetes</taxon>
        <taxon>Kitasatosporales</taxon>
        <taxon>Streptomycetaceae</taxon>
        <taxon>Streptomyces</taxon>
    </lineage>
</organism>
<comment type="caution">
    <text evidence="7">The sequence shown here is derived from an EMBL/GenBank/DDBJ whole genome shotgun (WGS) entry which is preliminary data.</text>
</comment>
<dbReference type="PRINTS" id="PR00039">
    <property type="entry name" value="HTHLYSR"/>
</dbReference>
<dbReference type="Pfam" id="PF00126">
    <property type="entry name" value="HTH_1"/>
    <property type="match status" value="1"/>
</dbReference>
<dbReference type="SUPFAM" id="SSF46785">
    <property type="entry name" value="Winged helix' DNA-binding domain"/>
    <property type="match status" value="1"/>
</dbReference>
<feature type="region of interest" description="Disordered" evidence="5">
    <location>
        <begin position="298"/>
        <end position="340"/>
    </location>
</feature>
<dbReference type="Gene3D" id="1.10.10.10">
    <property type="entry name" value="Winged helix-like DNA-binding domain superfamily/Winged helix DNA-binding domain"/>
    <property type="match status" value="1"/>
</dbReference>
<dbReference type="SUPFAM" id="SSF53850">
    <property type="entry name" value="Periplasmic binding protein-like II"/>
    <property type="match status" value="1"/>
</dbReference>
<sequence>MEPNHGAGNLSLRQLEYLVTVAREGRLTRAAEKLHVTEPTISQQLRALERTIGMPLLERHPDGVRPTGPGEAFLPYARSALRCANEAATAARAAAAGTCRTLRIGTVRAGLPGVLLPGVRQWVASRPGTSLTLRPFGDSRSLQESVAAGTVDLGVGPRPVGWTGSIHTVCTEEYVLVCADDDPLREGEAHLEDLADRHWIGYGGVGRSLGDVLADACGDRRFRPRVALEVAQAEAAVAPAAQGVGLALVPRDVLDAEQRRSAVPLVPRLLREITVYTAPHPPADAAACSEALAAGALPSHTSQRSGVPEAAGVDRGVEGRAPVGQRRNGSTATAVNSREI</sequence>
<evidence type="ECO:0000256" key="3">
    <source>
        <dbReference type="ARBA" id="ARBA00023125"/>
    </source>
</evidence>
<dbReference type="InterPro" id="IPR036388">
    <property type="entry name" value="WH-like_DNA-bd_sf"/>
</dbReference>
<keyword evidence="8" id="KW-1185">Reference proteome</keyword>
<dbReference type="Pfam" id="PF03466">
    <property type="entry name" value="LysR_substrate"/>
    <property type="match status" value="1"/>
</dbReference>
<reference evidence="7 8" key="1">
    <citation type="journal article" date="2019" name="Int. J. Syst. Evol. Microbiol.">
        <title>The Global Catalogue of Microorganisms (GCM) 10K type strain sequencing project: providing services to taxonomists for standard genome sequencing and annotation.</title>
        <authorList>
            <consortium name="The Broad Institute Genomics Platform"/>
            <consortium name="The Broad Institute Genome Sequencing Center for Infectious Disease"/>
            <person name="Wu L."/>
            <person name="Ma J."/>
        </authorList>
    </citation>
    <scope>NUCLEOTIDE SEQUENCE [LARGE SCALE GENOMIC DNA]</scope>
    <source>
        <strain evidence="7 8">JCM 4565</strain>
    </source>
</reference>
<keyword evidence="4" id="KW-0804">Transcription</keyword>
<keyword evidence="3" id="KW-0238">DNA-binding</keyword>
<evidence type="ECO:0000313" key="7">
    <source>
        <dbReference type="EMBL" id="GAA0348855.1"/>
    </source>
</evidence>
<dbReference type="InterPro" id="IPR000847">
    <property type="entry name" value="LysR_HTH_N"/>
</dbReference>
<dbReference type="InterPro" id="IPR036390">
    <property type="entry name" value="WH_DNA-bd_sf"/>
</dbReference>
<feature type="compositionally biased region" description="Polar residues" evidence="5">
    <location>
        <begin position="327"/>
        <end position="340"/>
    </location>
</feature>
<feature type="domain" description="HTH lysR-type" evidence="6">
    <location>
        <begin position="10"/>
        <end position="67"/>
    </location>
</feature>
<dbReference type="PROSITE" id="PS50931">
    <property type="entry name" value="HTH_LYSR"/>
    <property type="match status" value="1"/>
</dbReference>
<dbReference type="InterPro" id="IPR005119">
    <property type="entry name" value="LysR_subst-bd"/>
</dbReference>
<dbReference type="Gene3D" id="3.40.190.290">
    <property type="match status" value="1"/>
</dbReference>
<evidence type="ECO:0000256" key="5">
    <source>
        <dbReference type="SAM" id="MobiDB-lite"/>
    </source>
</evidence>
<protein>
    <submittedName>
        <fullName evidence="7">LysR family transcriptional regulator</fullName>
    </submittedName>
</protein>
<proteinExistence type="inferred from homology"/>
<keyword evidence="2" id="KW-0805">Transcription regulation</keyword>
<dbReference type="Proteomes" id="UP001500063">
    <property type="component" value="Unassembled WGS sequence"/>
</dbReference>
<evidence type="ECO:0000256" key="1">
    <source>
        <dbReference type="ARBA" id="ARBA00009437"/>
    </source>
</evidence>
<accession>A0ABN0WY16</accession>
<dbReference type="EMBL" id="BAAABW010000015">
    <property type="protein sequence ID" value="GAA0348855.1"/>
    <property type="molecule type" value="Genomic_DNA"/>
</dbReference>
<dbReference type="PANTHER" id="PTHR30346:SF29">
    <property type="entry name" value="LYSR SUBSTRATE-BINDING"/>
    <property type="match status" value="1"/>
</dbReference>
<dbReference type="PANTHER" id="PTHR30346">
    <property type="entry name" value="TRANSCRIPTIONAL DUAL REGULATOR HCAR-RELATED"/>
    <property type="match status" value="1"/>
</dbReference>
<name>A0ABN0WY16_9ACTN</name>
<evidence type="ECO:0000256" key="4">
    <source>
        <dbReference type="ARBA" id="ARBA00023163"/>
    </source>
</evidence>
<comment type="similarity">
    <text evidence="1">Belongs to the LysR transcriptional regulatory family.</text>
</comment>
<evidence type="ECO:0000259" key="6">
    <source>
        <dbReference type="PROSITE" id="PS50931"/>
    </source>
</evidence>
<evidence type="ECO:0000256" key="2">
    <source>
        <dbReference type="ARBA" id="ARBA00023015"/>
    </source>
</evidence>
<dbReference type="RefSeq" id="WP_344118029.1">
    <property type="nucleotide sequence ID" value="NZ_BAAABW010000015.1"/>
</dbReference>